<feature type="non-terminal residue" evidence="3">
    <location>
        <position position="1"/>
    </location>
</feature>
<protein>
    <recommendedName>
        <fullName evidence="5">CG10035</fullName>
    </recommendedName>
</protein>
<evidence type="ECO:0008006" key="5">
    <source>
        <dbReference type="Google" id="ProtNLM"/>
    </source>
</evidence>
<feature type="signal peptide" evidence="2">
    <location>
        <begin position="1"/>
        <end position="25"/>
    </location>
</feature>
<reference evidence="3" key="1">
    <citation type="journal article" date="2021" name="Mol. Ecol. Resour.">
        <title>Phylogenomic analyses of the genus Drosophila reveals genomic signals of climate adaptation.</title>
        <authorList>
            <person name="Li F."/>
            <person name="Rane R.V."/>
            <person name="Luria V."/>
            <person name="Xiong Z."/>
            <person name="Chen J."/>
            <person name="Li Z."/>
            <person name="Catullo R.A."/>
            <person name="Griffin P.C."/>
            <person name="Schiffer M."/>
            <person name="Pearce S."/>
            <person name="Lee S.F."/>
            <person name="McElroy K."/>
            <person name="Stocker A."/>
            <person name="Shirriffs J."/>
            <person name="Cockerell F."/>
            <person name="Coppin C."/>
            <person name="Sgro C.M."/>
            <person name="Karger A."/>
            <person name="Cain J.W."/>
            <person name="Weber J.A."/>
            <person name="Santpere G."/>
            <person name="Kirschner M.W."/>
            <person name="Hoffmann A.A."/>
            <person name="Oakeshott J.G."/>
            <person name="Zhang G."/>
        </authorList>
    </citation>
    <scope>NUCLEOTIDE SEQUENCE</scope>
    <source>
        <strain evidence="3">BGI-SZ-2011g</strain>
    </source>
</reference>
<gene>
    <name evidence="3" type="ORF">KR093_005985</name>
</gene>
<keyword evidence="1" id="KW-0472">Membrane</keyword>
<evidence type="ECO:0000313" key="3">
    <source>
        <dbReference type="EMBL" id="KAH8388421.1"/>
    </source>
</evidence>
<dbReference type="Proteomes" id="UP001200034">
    <property type="component" value="Unassembled WGS sequence"/>
</dbReference>
<evidence type="ECO:0000256" key="2">
    <source>
        <dbReference type="SAM" id="SignalP"/>
    </source>
</evidence>
<feature type="non-terminal residue" evidence="3">
    <location>
        <position position="321"/>
    </location>
</feature>
<feature type="transmembrane region" description="Helical" evidence="1">
    <location>
        <begin position="233"/>
        <end position="253"/>
    </location>
</feature>
<keyword evidence="1" id="KW-1133">Transmembrane helix</keyword>
<organism evidence="3 4">
    <name type="scientific">Drosophila rubida</name>
    <dbReference type="NCBI Taxonomy" id="30044"/>
    <lineage>
        <taxon>Eukaryota</taxon>
        <taxon>Metazoa</taxon>
        <taxon>Ecdysozoa</taxon>
        <taxon>Arthropoda</taxon>
        <taxon>Hexapoda</taxon>
        <taxon>Insecta</taxon>
        <taxon>Pterygota</taxon>
        <taxon>Neoptera</taxon>
        <taxon>Endopterygota</taxon>
        <taxon>Diptera</taxon>
        <taxon>Brachycera</taxon>
        <taxon>Muscomorpha</taxon>
        <taxon>Ephydroidea</taxon>
        <taxon>Drosophilidae</taxon>
        <taxon>Drosophila</taxon>
    </lineage>
</organism>
<name>A0AAD4KGT4_9MUSC</name>
<sequence>NLRMNYRKESLVLLLLLALSYKASALPAVDSAIVASGVNTIEESDKLPDSNLELSNTAASQEAGLVVVNSTNQAAVEAEAVDPTLVSRNHLNLQHLPKRKLFPHQTGDNEASASSNEPVSIYASGLITPEALQQYLSQYGGTAGLAPLATAYPAPMTGAPGLYPFPGPIVVQTGYEGFLVPTAQVGSSSAASAADGTTNVALTPVVAPSALPTLNPLMAFASRLLPTILMSTLFRIAAVVLSAVGVIFFGGAITNALCRLTPICDISGKAVTYFRTGGAQNVGRMLAEEITPERVRRTAEFVRGAIQKYRQLQKLVDPDAT</sequence>
<keyword evidence="1" id="KW-0812">Transmembrane</keyword>
<accession>A0AAD4KGT4</accession>
<keyword evidence="2" id="KW-0732">Signal</keyword>
<dbReference type="EMBL" id="JAJJHW010000014">
    <property type="protein sequence ID" value="KAH8388421.1"/>
    <property type="molecule type" value="Genomic_DNA"/>
</dbReference>
<dbReference type="AlphaFoldDB" id="A0AAD4KGT4"/>
<feature type="chain" id="PRO_5042068855" description="CG10035" evidence="2">
    <location>
        <begin position="26"/>
        <end position="321"/>
    </location>
</feature>
<comment type="caution">
    <text evidence="3">The sequence shown here is derived from an EMBL/GenBank/DDBJ whole genome shotgun (WGS) entry which is preliminary data.</text>
</comment>
<evidence type="ECO:0000313" key="4">
    <source>
        <dbReference type="Proteomes" id="UP001200034"/>
    </source>
</evidence>
<keyword evidence="4" id="KW-1185">Reference proteome</keyword>
<proteinExistence type="predicted"/>
<evidence type="ECO:0000256" key="1">
    <source>
        <dbReference type="SAM" id="Phobius"/>
    </source>
</evidence>